<evidence type="ECO:0000259" key="2">
    <source>
        <dbReference type="Pfam" id="PF05598"/>
    </source>
</evidence>
<dbReference type="Proteomes" id="UP000494363">
    <property type="component" value="Unassembled WGS sequence"/>
</dbReference>
<dbReference type="Pfam" id="PF05598">
    <property type="entry name" value="DUF772"/>
    <property type="match status" value="1"/>
</dbReference>
<reference evidence="3 4" key="1">
    <citation type="submission" date="2020-04" db="EMBL/GenBank/DDBJ databases">
        <authorList>
            <person name="De Canck E."/>
        </authorList>
    </citation>
    <scope>NUCLEOTIDE SEQUENCE [LARGE SCALE GENOMIC DNA]</scope>
    <source>
        <strain evidence="3 4">LMG 29542</strain>
    </source>
</reference>
<name>A0A6J5FC84_9BURK</name>
<dbReference type="EMBL" id="CADIKH010000246">
    <property type="protein sequence ID" value="CAB3775067.1"/>
    <property type="molecule type" value="Genomic_DNA"/>
</dbReference>
<proteinExistence type="predicted"/>
<dbReference type="AlphaFoldDB" id="A0A6J5FC84"/>
<keyword evidence="4" id="KW-1185">Reference proteome</keyword>
<evidence type="ECO:0000313" key="4">
    <source>
        <dbReference type="Proteomes" id="UP000494363"/>
    </source>
</evidence>
<feature type="domain" description="Transposase InsH N-terminal" evidence="2">
    <location>
        <begin position="2"/>
        <end position="40"/>
    </location>
</feature>
<evidence type="ECO:0000313" key="3">
    <source>
        <dbReference type="EMBL" id="CAB3775067.1"/>
    </source>
</evidence>
<feature type="region of interest" description="Disordered" evidence="1">
    <location>
        <begin position="135"/>
        <end position="155"/>
    </location>
</feature>
<sequence length="155" mass="17147">MSDEALEDPLDDSIAMRTFASIDLAVENAPDATTLLKFRRLLREHDLTRKVFDEIGIPVGDAMIIEALTGNLGKSRDTQMYLTKKGNAWHFSMKAQVGIDAESDLVHGVVGTAAPMDRMCRRLISCCTVMSRKRSATRATSDKRDEIEGRVGEMA</sequence>
<protein>
    <recommendedName>
        <fullName evidence="2">Transposase InsH N-terminal domain-containing protein</fullName>
    </recommendedName>
</protein>
<feature type="compositionally biased region" description="Basic and acidic residues" evidence="1">
    <location>
        <begin position="140"/>
        <end position="155"/>
    </location>
</feature>
<dbReference type="PANTHER" id="PTHR35604">
    <property type="entry name" value="TRANSPOSASE INSH FOR INSERTION SEQUENCE ELEMENT IS5A-RELATED"/>
    <property type="match status" value="1"/>
</dbReference>
<evidence type="ECO:0000256" key="1">
    <source>
        <dbReference type="SAM" id="MobiDB-lite"/>
    </source>
</evidence>
<gene>
    <name evidence="3" type="ORF">LMG29542_08449</name>
</gene>
<organism evidence="3 4">
    <name type="scientific">Paraburkholderia humisilvae</name>
    <dbReference type="NCBI Taxonomy" id="627669"/>
    <lineage>
        <taxon>Bacteria</taxon>
        <taxon>Pseudomonadati</taxon>
        <taxon>Pseudomonadota</taxon>
        <taxon>Betaproteobacteria</taxon>
        <taxon>Burkholderiales</taxon>
        <taxon>Burkholderiaceae</taxon>
        <taxon>Paraburkholderia</taxon>
    </lineage>
</organism>
<dbReference type="InterPro" id="IPR008490">
    <property type="entry name" value="Transposase_InsH_N"/>
</dbReference>
<dbReference type="PANTHER" id="PTHR35604:SF2">
    <property type="entry name" value="TRANSPOSASE INSH FOR INSERTION SEQUENCE ELEMENT IS5A-RELATED"/>
    <property type="match status" value="1"/>
</dbReference>
<accession>A0A6J5FC84</accession>